<dbReference type="AlphaFoldDB" id="A0A382SDK4"/>
<gene>
    <name evidence="2" type="ORF">METZ01_LOCUS360151</name>
</gene>
<name>A0A382SDK4_9ZZZZ</name>
<feature type="non-terminal residue" evidence="2">
    <location>
        <position position="238"/>
    </location>
</feature>
<dbReference type="InterPro" id="IPR001509">
    <property type="entry name" value="Epimerase_deHydtase"/>
</dbReference>
<proteinExistence type="predicted"/>
<evidence type="ECO:0000259" key="1">
    <source>
        <dbReference type="Pfam" id="PF01370"/>
    </source>
</evidence>
<dbReference type="PANTHER" id="PTHR43245:SF23">
    <property type="entry name" value="NAD(P)-BINDING DOMAIN-CONTAINING PROTEIN"/>
    <property type="match status" value="1"/>
</dbReference>
<dbReference type="SUPFAM" id="SSF51735">
    <property type="entry name" value="NAD(P)-binding Rossmann-fold domains"/>
    <property type="match status" value="1"/>
</dbReference>
<dbReference type="EMBL" id="UINC01127882">
    <property type="protein sequence ID" value="SVD07297.1"/>
    <property type="molecule type" value="Genomic_DNA"/>
</dbReference>
<protein>
    <recommendedName>
        <fullName evidence="1">NAD-dependent epimerase/dehydratase domain-containing protein</fullName>
    </recommendedName>
</protein>
<feature type="domain" description="NAD-dependent epimerase/dehydratase" evidence="1">
    <location>
        <begin position="5"/>
        <end position="234"/>
    </location>
</feature>
<organism evidence="2">
    <name type="scientific">marine metagenome</name>
    <dbReference type="NCBI Taxonomy" id="408172"/>
    <lineage>
        <taxon>unclassified sequences</taxon>
        <taxon>metagenomes</taxon>
        <taxon>ecological metagenomes</taxon>
    </lineage>
</organism>
<dbReference type="CDD" id="cd08946">
    <property type="entry name" value="SDR_e"/>
    <property type="match status" value="1"/>
</dbReference>
<accession>A0A382SDK4</accession>
<dbReference type="InterPro" id="IPR050177">
    <property type="entry name" value="Lipid_A_modif_metabolic_enz"/>
</dbReference>
<feature type="non-terminal residue" evidence="2">
    <location>
        <position position="1"/>
    </location>
</feature>
<sequence>MNEKILIIGNQGYLGSRLSDYLQENGYSCTGADTGFFQYGILYHPKPINMLDKEARTINKKDIEGFDVVILLAGISNDPFGDLDPRLIYDPTREYALRIAKICKGLGVRFIFPSSCSVYGIGSGRCNEMNKPNPQTLYSRNKFEIEEDLAKLADKSFSPIALRLATVFGPSPRMRFDVVINMLCGMALTTNEIVLNSDGQAWRPHLYIEDACQAFHCCIANKYNEGKLLILNVGDDNY</sequence>
<dbReference type="InterPro" id="IPR036291">
    <property type="entry name" value="NAD(P)-bd_dom_sf"/>
</dbReference>
<evidence type="ECO:0000313" key="2">
    <source>
        <dbReference type="EMBL" id="SVD07297.1"/>
    </source>
</evidence>
<dbReference type="Pfam" id="PF01370">
    <property type="entry name" value="Epimerase"/>
    <property type="match status" value="1"/>
</dbReference>
<reference evidence="2" key="1">
    <citation type="submission" date="2018-05" db="EMBL/GenBank/DDBJ databases">
        <authorList>
            <person name="Lanie J.A."/>
            <person name="Ng W.-L."/>
            <person name="Kazmierczak K.M."/>
            <person name="Andrzejewski T.M."/>
            <person name="Davidsen T.M."/>
            <person name="Wayne K.J."/>
            <person name="Tettelin H."/>
            <person name="Glass J.I."/>
            <person name="Rusch D."/>
            <person name="Podicherti R."/>
            <person name="Tsui H.-C.T."/>
            <person name="Winkler M.E."/>
        </authorList>
    </citation>
    <scope>NUCLEOTIDE SEQUENCE</scope>
</reference>
<dbReference type="PANTHER" id="PTHR43245">
    <property type="entry name" value="BIFUNCTIONAL POLYMYXIN RESISTANCE PROTEIN ARNA"/>
    <property type="match status" value="1"/>
</dbReference>
<dbReference type="Gene3D" id="3.40.50.720">
    <property type="entry name" value="NAD(P)-binding Rossmann-like Domain"/>
    <property type="match status" value="1"/>
</dbReference>